<keyword evidence="1" id="KW-1185">Reference proteome</keyword>
<accession>A0A915KXB6</accession>
<reference evidence="2" key="1">
    <citation type="submission" date="2022-11" db="UniProtKB">
        <authorList>
            <consortium name="WormBaseParasite"/>
        </authorList>
    </citation>
    <scope>IDENTIFICATION</scope>
</reference>
<protein>
    <submittedName>
        <fullName evidence="2">Uncharacterized protein</fullName>
    </submittedName>
</protein>
<dbReference type="Proteomes" id="UP000887565">
    <property type="component" value="Unplaced"/>
</dbReference>
<evidence type="ECO:0000313" key="1">
    <source>
        <dbReference type="Proteomes" id="UP000887565"/>
    </source>
</evidence>
<organism evidence="1 2">
    <name type="scientific">Romanomermis culicivorax</name>
    <name type="common">Nematode worm</name>
    <dbReference type="NCBI Taxonomy" id="13658"/>
    <lineage>
        <taxon>Eukaryota</taxon>
        <taxon>Metazoa</taxon>
        <taxon>Ecdysozoa</taxon>
        <taxon>Nematoda</taxon>
        <taxon>Enoplea</taxon>
        <taxon>Dorylaimia</taxon>
        <taxon>Mermithida</taxon>
        <taxon>Mermithoidea</taxon>
        <taxon>Mermithidae</taxon>
        <taxon>Romanomermis</taxon>
    </lineage>
</organism>
<dbReference type="WBParaSite" id="nRc.2.0.1.t43597-RA">
    <property type="protein sequence ID" value="nRc.2.0.1.t43597-RA"/>
    <property type="gene ID" value="nRc.2.0.1.g43597"/>
</dbReference>
<sequence>MKVEKREKKLNRSAAIGEKNAFFDVDVLSNENILLDSRRAAANLLAYNQAYHEREQQQQHQQRQQFLGLLAEVEGTNVVIVCGELWLPCREENDGCGRALVVAAFGASRGLFCTAMFISSVPTGWYCVCCDVRSRIVPSDCIVPKTADKRMGLVTLLVRIQIESSSIKTSEQNTFAPKNLNARFQTLQVDPAPN</sequence>
<proteinExistence type="predicted"/>
<name>A0A915KXB6_ROMCU</name>
<evidence type="ECO:0000313" key="2">
    <source>
        <dbReference type="WBParaSite" id="nRc.2.0.1.t43597-RA"/>
    </source>
</evidence>
<dbReference type="AlphaFoldDB" id="A0A915KXB6"/>